<keyword evidence="6" id="KW-0328">Glycosyltransferase</keyword>
<keyword evidence="3 6" id="KW-0808">Transferase</keyword>
<protein>
    <submittedName>
        <fullName evidence="6">3-deoxy-D-manno-octulosonic acid transferase</fullName>
        <ecNumber evidence="6">2.4.99.12</ecNumber>
        <ecNumber evidence="6">2.4.99.13</ecNumber>
    </submittedName>
</protein>
<dbReference type="GO" id="GO:0043842">
    <property type="term" value="F:Kdo transferase activity"/>
    <property type="evidence" value="ECO:0007669"/>
    <property type="project" value="UniProtKB-EC"/>
</dbReference>
<dbReference type="InterPro" id="IPR039901">
    <property type="entry name" value="Kdotransferase"/>
</dbReference>
<dbReference type="InterPro" id="IPR038107">
    <property type="entry name" value="Glycos_transf_N_sf"/>
</dbReference>
<gene>
    <name evidence="6" type="primary">waaA</name>
    <name evidence="6" type="ORF">CARN8_6300012</name>
</gene>
<dbReference type="AlphaFoldDB" id="A0A3P3ZR43"/>
<dbReference type="Pfam" id="PF04413">
    <property type="entry name" value="Glycos_transf_N"/>
    <property type="match status" value="1"/>
</dbReference>
<dbReference type="Gene3D" id="3.40.50.11720">
    <property type="entry name" value="3-Deoxy-D-manno-octulosonic-acid transferase, N-terminal domain"/>
    <property type="match status" value="1"/>
</dbReference>
<dbReference type="PANTHER" id="PTHR42755">
    <property type="entry name" value="3-DEOXY-MANNO-OCTULOSONATE CYTIDYLYLTRANSFERASE"/>
    <property type="match status" value="1"/>
</dbReference>
<sequence>MNLFWYTQLTRLILPLFFLRLWWRGRQQPGYRLHWLERLGHYPISESRPLIWLHAVSVGETRAALPLLRSLAEQYPNHAFLLTHTTPTGRETALDEAPPGIQRVYLPYDLPGAVGRFLETFKPTLGFLLETELWPRLIHECHHHHIPLILANARLSERSARRYALVPTLTRTLLGQLSLIAAQSHADAQRFEALGAPRVKLMGNLKFDAPLPCEHHASFQPIRQMIGENRTVWIAASTREGEESLLLKHLGSLLTPPHLLVLVPRHPQRFDAVAALLEARHIPYQRRSAQRPLSAETTVLLGDSMGEMYAWYRLAQYALMGGTLLPLGGQNLLEALSVGCPVLLGPYTFNFAEASTAAVECGAARQFSNLDELPLLIKEFLENPTLCHSMGEQGRCFVERNRGATATLLDLVRELVH</sequence>
<evidence type="ECO:0000256" key="1">
    <source>
        <dbReference type="ARBA" id="ARBA00004196"/>
    </source>
</evidence>
<feature type="domain" description="3-deoxy-D-manno-octulosonic-acid transferase N-terminal" evidence="5">
    <location>
        <begin position="34"/>
        <end position="209"/>
    </location>
</feature>
<keyword evidence="2" id="KW-0472">Membrane</keyword>
<dbReference type="PANTHER" id="PTHR42755:SF1">
    <property type="entry name" value="3-DEOXY-D-MANNO-OCTULOSONIC ACID TRANSFERASE, MITOCHONDRIAL-RELATED"/>
    <property type="match status" value="1"/>
</dbReference>
<dbReference type="GO" id="GO:0009245">
    <property type="term" value="P:lipid A biosynthetic process"/>
    <property type="evidence" value="ECO:0007669"/>
    <property type="project" value="TreeGrafter"/>
</dbReference>
<dbReference type="EC" id="2.4.99.12" evidence="6"/>
<dbReference type="InterPro" id="IPR007507">
    <property type="entry name" value="Glycos_transf_N"/>
</dbReference>
<dbReference type="FunFam" id="3.40.50.11720:FF:000001">
    <property type="entry name" value="3-deoxy-D-manno-octulosonic acid transferase"/>
    <property type="match status" value="1"/>
</dbReference>
<dbReference type="Pfam" id="PF00534">
    <property type="entry name" value="Glycos_transf_1"/>
    <property type="match status" value="1"/>
</dbReference>
<proteinExistence type="predicted"/>
<evidence type="ECO:0000313" key="6">
    <source>
        <dbReference type="EMBL" id="VAY89367.1"/>
    </source>
</evidence>
<name>A0A3P3ZR43_9ZZZZ</name>
<feature type="domain" description="Glycosyl transferase family 1" evidence="4">
    <location>
        <begin position="284"/>
        <end position="395"/>
    </location>
</feature>
<dbReference type="GO" id="GO:0030313">
    <property type="term" value="C:cell envelope"/>
    <property type="evidence" value="ECO:0007669"/>
    <property type="project" value="UniProtKB-SubCell"/>
</dbReference>
<keyword evidence="2" id="KW-1003">Cell membrane</keyword>
<evidence type="ECO:0000256" key="2">
    <source>
        <dbReference type="ARBA" id="ARBA00022519"/>
    </source>
</evidence>
<dbReference type="InterPro" id="IPR001296">
    <property type="entry name" value="Glyco_trans_1"/>
</dbReference>
<evidence type="ECO:0000259" key="4">
    <source>
        <dbReference type="Pfam" id="PF00534"/>
    </source>
</evidence>
<keyword evidence="2" id="KW-0997">Cell inner membrane</keyword>
<dbReference type="SUPFAM" id="SSF53756">
    <property type="entry name" value="UDP-Glycosyltransferase/glycogen phosphorylase"/>
    <property type="match status" value="1"/>
</dbReference>
<comment type="subcellular location">
    <subcellularLocation>
        <location evidence="1">Cell envelope</location>
    </subcellularLocation>
</comment>
<organism evidence="6">
    <name type="scientific">mine drainage metagenome</name>
    <dbReference type="NCBI Taxonomy" id="410659"/>
    <lineage>
        <taxon>unclassified sequences</taxon>
        <taxon>metagenomes</taxon>
        <taxon>ecological metagenomes</taxon>
    </lineage>
</organism>
<dbReference type="EC" id="2.4.99.13" evidence="6"/>
<dbReference type="EMBL" id="UOYP01000591">
    <property type="protein sequence ID" value="VAY89367.1"/>
    <property type="molecule type" value="Genomic_DNA"/>
</dbReference>
<evidence type="ECO:0000256" key="3">
    <source>
        <dbReference type="ARBA" id="ARBA00022679"/>
    </source>
</evidence>
<evidence type="ECO:0000259" key="5">
    <source>
        <dbReference type="Pfam" id="PF04413"/>
    </source>
</evidence>
<dbReference type="Gene3D" id="3.40.50.2000">
    <property type="entry name" value="Glycogen Phosphorylase B"/>
    <property type="match status" value="1"/>
</dbReference>
<dbReference type="GO" id="GO:0005886">
    <property type="term" value="C:plasma membrane"/>
    <property type="evidence" value="ECO:0007669"/>
    <property type="project" value="TreeGrafter"/>
</dbReference>
<accession>A0A3P3ZR43</accession>
<reference evidence="6" key="1">
    <citation type="submission" date="2018-10" db="EMBL/GenBank/DDBJ databases">
        <authorList>
            <person name="Plewniak F."/>
        </authorList>
    </citation>
    <scope>NUCLEOTIDE SEQUENCE</scope>
</reference>